<gene>
    <name evidence="2" type="ORF">OGAPHI_004794</name>
</gene>
<feature type="compositionally biased region" description="Polar residues" evidence="1">
    <location>
        <begin position="99"/>
        <end position="109"/>
    </location>
</feature>
<dbReference type="GeneID" id="70236759"/>
<accession>A0A9P8P2I0</accession>
<dbReference type="RefSeq" id="XP_046060360.1">
    <property type="nucleotide sequence ID" value="XM_046205910.1"/>
</dbReference>
<sequence length="141" mass="16043">MTGAPFVHFNAICTTLMSESSKIKSTHFVDTVFMNILYMCESEFKDESWMMDMTISSKVRPHFRSFISNSWFETGSLDSNKKRNSSDSTKTESDEAASISRNPTANPPTEYTELRIKFGFHKMIPSSSSEEFALRSTTMAF</sequence>
<reference evidence="2" key="1">
    <citation type="journal article" date="2021" name="Open Biol.">
        <title>Shared evolutionary footprints suggest mitochondrial oxidative damage underlies multiple complex I losses in fungi.</title>
        <authorList>
            <person name="Schikora-Tamarit M.A."/>
            <person name="Marcet-Houben M."/>
            <person name="Nosek J."/>
            <person name="Gabaldon T."/>
        </authorList>
    </citation>
    <scope>NUCLEOTIDE SEQUENCE</scope>
    <source>
        <strain evidence="2">CBS6075</strain>
    </source>
</reference>
<evidence type="ECO:0000256" key="1">
    <source>
        <dbReference type="SAM" id="MobiDB-lite"/>
    </source>
</evidence>
<dbReference type="Proteomes" id="UP000769157">
    <property type="component" value="Unassembled WGS sequence"/>
</dbReference>
<organism evidence="2 3">
    <name type="scientific">Ogataea philodendri</name>
    <dbReference type="NCBI Taxonomy" id="1378263"/>
    <lineage>
        <taxon>Eukaryota</taxon>
        <taxon>Fungi</taxon>
        <taxon>Dikarya</taxon>
        <taxon>Ascomycota</taxon>
        <taxon>Saccharomycotina</taxon>
        <taxon>Pichiomycetes</taxon>
        <taxon>Pichiales</taxon>
        <taxon>Pichiaceae</taxon>
        <taxon>Ogataea</taxon>
    </lineage>
</organism>
<dbReference type="AlphaFoldDB" id="A0A9P8P2I0"/>
<proteinExistence type="predicted"/>
<feature type="compositionally biased region" description="Basic and acidic residues" evidence="1">
    <location>
        <begin position="79"/>
        <end position="93"/>
    </location>
</feature>
<evidence type="ECO:0000313" key="3">
    <source>
        <dbReference type="Proteomes" id="UP000769157"/>
    </source>
</evidence>
<protein>
    <submittedName>
        <fullName evidence="2">Uncharacterized protein</fullName>
    </submittedName>
</protein>
<keyword evidence="3" id="KW-1185">Reference proteome</keyword>
<feature type="region of interest" description="Disordered" evidence="1">
    <location>
        <begin position="74"/>
        <end position="109"/>
    </location>
</feature>
<dbReference type="EMBL" id="JAEUBE010000352">
    <property type="protein sequence ID" value="KAH3664080.1"/>
    <property type="molecule type" value="Genomic_DNA"/>
</dbReference>
<comment type="caution">
    <text evidence="2">The sequence shown here is derived from an EMBL/GenBank/DDBJ whole genome shotgun (WGS) entry which is preliminary data.</text>
</comment>
<name>A0A9P8P2I0_9ASCO</name>
<reference evidence="2" key="2">
    <citation type="submission" date="2021-01" db="EMBL/GenBank/DDBJ databases">
        <authorList>
            <person name="Schikora-Tamarit M.A."/>
        </authorList>
    </citation>
    <scope>NUCLEOTIDE SEQUENCE</scope>
    <source>
        <strain evidence="2">CBS6075</strain>
    </source>
</reference>
<evidence type="ECO:0000313" key="2">
    <source>
        <dbReference type="EMBL" id="KAH3664080.1"/>
    </source>
</evidence>